<protein>
    <recommendedName>
        <fullName evidence="1">DUF8149 domain-containing protein</fullName>
    </recommendedName>
</protein>
<dbReference type="Proteomes" id="UP000250088">
    <property type="component" value="Chromosome"/>
</dbReference>
<dbReference type="Pfam" id="PF26476">
    <property type="entry name" value="DUF8149"/>
    <property type="match status" value="1"/>
</dbReference>
<dbReference type="RefSeq" id="WP_086888600.1">
    <property type="nucleotide sequence ID" value="NZ_CP019893.1"/>
</dbReference>
<name>A0A2Z2HTU2_9EURY</name>
<dbReference type="EMBL" id="CP019893">
    <property type="protein sequence ID" value="ARS90223.1"/>
    <property type="molecule type" value="Genomic_DNA"/>
</dbReference>
<organism evidence="2 3">
    <name type="scientific">Natrarchaeobaculum aegyptiacum</name>
    <dbReference type="NCBI Taxonomy" id="745377"/>
    <lineage>
        <taxon>Archaea</taxon>
        <taxon>Methanobacteriati</taxon>
        <taxon>Methanobacteriota</taxon>
        <taxon>Stenosarchaea group</taxon>
        <taxon>Halobacteria</taxon>
        <taxon>Halobacteriales</taxon>
        <taxon>Natrialbaceae</taxon>
        <taxon>Natrarchaeobaculum</taxon>
    </lineage>
</organism>
<evidence type="ECO:0000259" key="1">
    <source>
        <dbReference type="Pfam" id="PF26476"/>
    </source>
</evidence>
<accession>A0A2Z2HTU2</accession>
<dbReference type="KEGG" id="naj:B1756_11130"/>
<sequence>MTADADEPTVPIVCSECETTSRIPLSEVADAIARHNDRLHDGVDVAMVDPEISEAIADLAAEDLGLLEDG</sequence>
<evidence type="ECO:0000313" key="3">
    <source>
        <dbReference type="Proteomes" id="UP000250088"/>
    </source>
</evidence>
<evidence type="ECO:0000313" key="2">
    <source>
        <dbReference type="EMBL" id="ARS90223.1"/>
    </source>
</evidence>
<dbReference type="InterPro" id="IPR058462">
    <property type="entry name" value="DUF8149"/>
</dbReference>
<dbReference type="AlphaFoldDB" id="A0A2Z2HTU2"/>
<dbReference type="OrthoDB" id="260707at2157"/>
<reference evidence="3" key="1">
    <citation type="submission" date="2017-02" db="EMBL/GenBank/DDBJ databases">
        <title>Natronthermophilus aegyptiacus gen. nov.,sp. nov., an aerobic, extremely halophilic alkalithermophilic archaeon isolated from the athalassohaline Wadi An Natrun, Egypt.</title>
        <authorList>
            <person name="Zhao B."/>
        </authorList>
    </citation>
    <scope>NUCLEOTIDE SEQUENCE [LARGE SCALE GENOMIC DNA]</scope>
    <source>
        <strain evidence="3">JW/NM-HA 15</strain>
    </source>
</reference>
<keyword evidence="3" id="KW-1185">Reference proteome</keyword>
<proteinExistence type="predicted"/>
<dbReference type="GeneID" id="32894638"/>
<feature type="domain" description="DUF8149" evidence="1">
    <location>
        <begin position="3"/>
        <end position="69"/>
    </location>
</feature>
<gene>
    <name evidence="2" type="ORF">B1756_11130</name>
</gene>